<keyword evidence="3" id="KW-1185">Reference proteome</keyword>
<sequence>MRTLVRGAGCCVTAAVVAVLSATVAAAVTVPFQVQPASFGNPHGSFDVPPTHCAAEVGGASGAVTITGTLPDRWGCLIQSDVHWLNLSTGATGTARLSDGLNGHPPEATLPTGPGRVVAVLVPLPGTTTPGLVTVDVP</sequence>
<proteinExistence type="predicted"/>
<reference evidence="2" key="1">
    <citation type="submission" date="2022-08" db="EMBL/GenBank/DDBJ databases">
        <title>Genome analysis of Corynebacteriales strain.</title>
        <authorList>
            <person name="Lee S.D."/>
        </authorList>
    </citation>
    <scope>NUCLEOTIDE SEQUENCE</scope>
    <source>
        <strain evidence="2">D3-21</strain>
    </source>
</reference>
<protein>
    <recommendedName>
        <fullName evidence="4">BACON domain-containing protein</fullName>
    </recommendedName>
</protein>
<dbReference type="EMBL" id="JANRHA010000007">
    <property type="protein sequence ID" value="MDG3015443.1"/>
    <property type="molecule type" value="Genomic_DNA"/>
</dbReference>
<dbReference type="RefSeq" id="WP_332520072.1">
    <property type="nucleotide sequence ID" value="NZ_JANRHA010000007.1"/>
</dbReference>
<dbReference type="Proteomes" id="UP001152755">
    <property type="component" value="Unassembled WGS sequence"/>
</dbReference>
<comment type="caution">
    <text evidence="2">The sequence shown here is derived from an EMBL/GenBank/DDBJ whole genome shotgun (WGS) entry which is preliminary data.</text>
</comment>
<evidence type="ECO:0000313" key="3">
    <source>
        <dbReference type="Proteomes" id="UP001152755"/>
    </source>
</evidence>
<dbReference type="AlphaFoldDB" id="A0A9X4REB2"/>
<gene>
    <name evidence="2" type="ORF">NVS88_12865</name>
</gene>
<evidence type="ECO:0008006" key="4">
    <source>
        <dbReference type="Google" id="ProtNLM"/>
    </source>
</evidence>
<keyword evidence="1" id="KW-0732">Signal</keyword>
<accession>A0A9X4REB2</accession>
<name>A0A9X4REB2_9ACTN</name>
<feature type="chain" id="PRO_5040915949" description="BACON domain-containing protein" evidence="1">
    <location>
        <begin position="27"/>
        <end position="138"/>
    </location>
</feature>
<evidence type="ECO:0000313" key="2">
    <source>
        <dbReference type="EMBL" id="MDG3015443.1"/>
    </source>
</evidence>
<organism evidence="2 3">
    <name type="scientific">Speluncibacter jeojiensis</name>
    <dbReference type="NCBI Taxonomy" id="2710754"/>
    <lineage>
        <taxon>Bacteria</taxon>
        <taxon>Bacillati</taxon>
        <taxon>Actinomycetota</taxon>
        <taxon>Actinomycetes</taxon>
        <taxon>Mycobacteriales</taxon>
        <taxon>Speluncibacteraceae</taxon>
        <taxon>Speluncibacter</taxon>
    </lineage>
</organism>
<feature type="signal peptide" evidence="1">
    <location>
        <begin position="1"/>
        <end position="26"/>
    </location>
</feature>
<evidence type="ECO:0000256" key="1">
    <source>
        <dbReference type="SAM" id="SignalP"/>
    </source>
</evidence>